<comment type="similarity">
    <text evidence="1">Belongs to the LanC-like protein family.</text>
</comment>
<gene>
    <name evidence="2" type="ORF">CB5_LOCUS10143</name>
</gene>
<dbReference type="GO" id="GO:0031179">
    <property type="term" value="P:peptide modification"/>
    <property type="evidence" value="ECO:0007669"/>
    <property type="project" value="InterPro"/>
</dbReference>
<reference evidence="2" key="1">
    <citation type="submission" date="2020-07" db="EMBL/GenBank/DDBJ databases">
        <authorList>
            <person name="Lin J."/>
        </authorList>
    </citation>
    <scope>NUCLEOTIDE SEQUENCE</scope>
</reference>
<dbReference type="PANTHER" id="PTHR12736:SF25">
    <property type="entry name" value="LANC-LIKE PROTEIN GCL1"/>
    <property type="match status" value="1"/>
</dbReference>
<dbReference type="PRINTS" id="PR01950">
    <property type="entry name" value="LANCSUPER"/>
</dbReference>
<evidence type="ECO:0008006" key="3">
    <source>
        <dbReference type="Google" id="ProtNLM"/>
    </source>
</evidence>
<organism evidence="2">
    <name type="scientific">Ananas comosus var. bracteatus</name>
    <name type="common">red pineapple</name>
    <dbReference type="NCBI Taxonomy" id="296719"/>
    <lineage>
        <taxon>Eukaryota</taxon>
        <taxon>Viridiplantae</taxon>
        <taxon>Streptophyta</taxon>
        <taxon>Embryophyta</taxon>
        <taxon>Tracheophyta</taxon>
        <taxon>Spermatophyta</taxon>
        <taxon>Magnoliopsida</taxon>
        <taxon>Liliopsida</taxon>
        <taxon>Poales</taxon>
        <taxon>Bromeliaceae</taxon>
        <taxon>Bromelioideae</taxon>
        <taxon>Ananas</taxon>
    </lineage>
</organism>
<dbReference type="PRINTS" id="PR01951">
    <property type="entry name" value="LANCEUKARYTE"/>
</dbReference>
<dbReference type="SUPFAM" id="SSF158745">
    <property type="entry name" value="LanC-like"/>
    <property type="match status" value="1"/>
</dbReference>
<evidence type="ECO:0000256" key="1">
    <source>
        <dbReference type="ARBA" id="ARBA00007179"/>
    </source>
</evidence>
<dbReference type="InterPro" id="IPR007822">
    <property type="entry name" value="LANC-like"/>
</dbReference>
<proteinExistence type="inferred from homology"/>
<name>A0A6V7P808_ANACO</name>
<dbReference type="GO" id="GO:0005886">
    <property type="term" value="C:plasma membrane"/>
    <property type="evidence" value="ECO:0007669"/>
    <property type="project" value="TreeGrafter"/>
</dbReference>
<dbReference type="CDD" id="cd04794">
    <property type="entry name" value="euk_LANCL"/>
    <property type="match status" value="1"/>
</dbReference>
<dbReference type="PANTHER" id="PTHR12736">
    <property type="entry name" value="LANC-LIKE PROTEIN"/>
    <property type="match status" value="1"/>
</dbReference>
<dbReference type="InterPro" id="IPR012341">
    <property type="entry name" value="6hp_glycosidase-like_sf"/>
</dbReference>
<dbReference type="Gene3D" id="1.50.10.10">
    <property type="match status" value="1"/>
</dbReference>
<dbReference type="EMBL" id="LR862146">
    <property type="protein sequence ID" value="CAD1826932.1"/>
    <property type="molecule type" value="Genomic_DNA"/>
</dbReference>
<dbReference type="SMART" id="SM01260">
    <property type="entry name" value="LANC_like"/>
    <property type="match status" value="1"/>
</dbReference>
<sequence length="413" mass="45414">MSSTTVVASSPQHEEEDATLPAEFFLKAAVLLKNQVVEATWRDGGARCDDPTAYAGLLGTALMCLRSYEATGSLDDLRLCAEIVDACAVAAQSWNRDVTFLCGRAGVYALGAAVANYRKEFERCELFLDLFLKVAGEKALSVGPEDGGFGMSYELLHGRAGFLFAVLFINKHLGPGTVPDELTDPIVEAVLAGGRTGASDTMQCPLMYRWQGTCFWGAAHGLSGILHVLLHFKLNGQDRKDVEETIQYMIRNRFEHSKNYPSSEGNARDKLVQWSHGAGGVAIMLCKAAQVLSGEKVSSDIYLKNKEYQDAAVDAGEVVWKRGLNDRYGLADGIAGNAYAFLSLYRLTKENIYFERAATFSSILYQNTLKLKVYDDKDYGENKYSLFQGFAGVACLWFDMMSPESARFPGFEL</sequence>
<dbReference type="Pfam" id="PF05147">
    <property type="entry name" value="LANC_like"/>
    <property type="match status" value="1"/>
</dbReference>
<dbReference type="GO" id="GO:0005975">
    <property type="term" value="P:carbohydrate metabolic process"/>
    <property type="evidence" value="ECO:0007669"/>
    <property type="project" value="InterPro"/>
</dbReference>
<dbReference type="InterPro" id="IPR020464">
    <property type="entry name" value="LanC-like_prot_euk"/>
</dbReference>
<dbReference type="AlphaFoldDB" id="A0A6V7P808"/>
<evidence type="ECO:0000313" key="2">
    <source>
        <dbReference type="EMBL" id="CAD1826932.1"/>
    </source>
</evidence>
<protein>
    <recommendedName>
        <fullName evidence="3">LanC-like protein GCL1</fullName>
    </recommendedName>
</protein>
<accession>A0A6V7P808</accession>